<accession>A0A110AZC3</accession>
<dbReference type="RefSeq" id="WP_096351797.1">
    <property type="nucleotide sequence ID" value="NZ_AP017313.1"/>
</dbReference>
<proteinExistence type="predicted"/>
<name>A0A110AZC3_9SPHI</name>
<dbReference type="InterPro" id="IPR023346">
    <property type="entry name" value="Lysozyme-like_dom_sf"/>
</dbReference>
<reference evidence="1 2" key="1">
    <citation type="submission" date="2015-12" db="EMBL/GenBank/DDBJ databases">
        <title>Genome sequence of Mucilaginibacter gotjawali.</title>
        <authorList>
            <person name="Lee J.S."/>
            <person name="Lee K.C."/>
            <person name="Kim K.K."/>
            <person name="Lee B.W."/>
        </authorList>
    </citation>
    <scope>NUCLEOTIDE SEQUENCE [LARGE SCALE GENOMIC DNA]</scope>
    <source>
        <strain evidence="1 2">SA3-7</strain>
    </source>
</reference>
<dbReference type="SUPFAM" id="SSF53955">
    <property type="entry name" value="Lysozyme-like"/>
    <property type="match status" value="1"/>
</dbReference>
<sequence>MAIYVVTVDKLNRRSVIPSKMPDTNNIVGVVNKGYKFNGHEVDPDEIPNYTLGKWYRGTDGSFYWGGGVSLVQADVKKTLLDLNQIVIVTGATLAIAQLFLQYINHACARYQINTPVRQLCFLIQLGHDSDGLFYTEEVATGHGYEEDKHLGNTHKHDGVTYKGRGLLKIVGRRAYEELENEFDKNFVLKPTILGGKNATLCESEQLKYAALSAGWLWDKKELNKLADKIDIKKPIDEETNLKHFEAITYKIAGSYQGLSDQIKKFNAGLQYFK</sequence>
<dbReference type="Proteomes" id="UP000218263">
    <property type="component" value="Chromosome"/>
</dbReference>
<dbReference type="OrthoDB" id="961266at2"/>
<dbReference type="EMBL" id="AP017313">
    <property type="protein sequence ID" value="BAU54010.1"/>
    <property type="molecule type" value="Genomic_DNA"/>
</dbReference>
<keyword evidence="2" id="KW-1185">Reference proteome</keyword>
<organism evidence="1 2">
    <name type="scientific">Mucilaginibacter gotjawali</name>
    <dbReference type="NCBI Taxonomy" id="1550579"/>
    <lineage>
        <taxon>Bacteria</taxon>
        <taxon>Pseudomonadati</taxon>
        <taxon>Bacteroidota</taxon>
        <taxon>Sphingobacteriia</taxon>
        <taxon>Sphingobacteriales</taxon>
        <taxon>Sphingobacteriaceae</taxon>
        <taxon>Mucilaginibacter</taxon>
    </lineage>
</organism>
<dbReference type="AlphaFoldDB" id="A0A110AZC3"/>
<protein>
    <submittedName>
        <fullName evidence="1">Uncharacterized protein</fullName>
    </submittedName>
</protein>
<evidence type="ECO:0000313" key="2">
    <source>
        <dbReference type="Proteomes" id="UP000218263"/>
    </source>
</evidence>
<evidence type="ECO:0000313" key="1">
    <source>
        <dbReference type="EMBL" id="BAU54010.1"/>
    </source>
</evidence>
<gene>
    <name evidence="1" type="ORF">MgSA37_02181</name>
</gene>
<dbReference type="KEGG" id="mgot:MgSA37_02181"/>
<dbReference type="Gene3D" id="1.10.530.10">
    <property type="match status" value="1"/>
</dbReference>